<dbReference type="InterPro" id="IPR025716">
    <property type="entry name" value="Post-transcriptional_regulator"/>
</dbReference>
<protein>
    <recommendedName>
        <fullName evidence="3">Competence protein ComN</fullName>
    </recommendedName>
</protein>
<dbReference type="AlphaFoldDB" id="A0A3N9UKK5"/>
<name>A0A3N9UKK5_9BACI</name>
<accession>A0A3N9UKK5</accession>
<evidence type="ECO:0000313" key="1">
    <source>
        <dbReference type="EMBL" id="RQW76431.1"/>
    </source>
</evidence>
<dbReference type="RefSeq" id="WP_124762259.1">
    <property type="nucleotide sequence ID" value="NZ_JAFBDY010000001.1"/>
</dbReference>
<dbReference type="OrthoDB" id="2990595at2"/>
<reference evidence="1 2" key="1">
    <citation type="journal article" date="2013" name="J. Microbiol.">
        <title>Lysinibacillus chungkukjangi sp. nov., isolated from Chungkukjang, Korean fermented soybean food.</title>
        <authorList>
            <person name="Kim S.J."/>
            <person name="Jang Y.H."/>
            <person name="Hamada M."/>
            <person name="Ahn J.H."/>
            <person name="Weon H.Y."/>
            <person name="Suzuki K."/>
            <person name="Whang K.S."/>
            <person name="Kwon S.W."/>
        </authorList>
    </citation>
    <scope>NUCLEOTIDE SEQUENCE [LARGE SCALE GENOMIC DNA]</scope>
    <source>
        <strain evidence="1 2">MCCC 1A12701</strain>
    </source>
</reference>
<sequence length="105" mass="12573">MKILHEELFKKVLPVLQSKLEEIKYFEYDGITTQDIWNYCLKKKWKKQSIDKLPLYGVIETIYSIKASEIVSFAQIQQFKSTNWFSEVNQDELKELLNPRVQVKE</sequence>
<dbReference type="EMBL" id="RRCT01000001">
    <property type="protein sequence ID" value="RQW76431.1"/>
    <property type="molecule type" value="Genomic_DNA"/>
</dbReference>
<dbReference type="Pfam" id="PF13797">
    <property type="entry name" value="Post_transc_reg"/>
    <property type="match status" value="1"/>
</dbReference>
<organism evidence="1 2">
    <name type="scientific">Lysinibacillus composti</name>
    <dbReference type="NCBI Taxonomy" id="720633"/>
    <lineage>
        <taxon>Bacteria</taxon>
        <taxon>Bacillati</taxon>
        <taxon>Bacillota</taxon>
        <taxon>Bacilli</taxon>
        <taxon>Bacillales</taxon>
        <taxon>Bacillaceae</taxon>
        <taxon>Lysinibacillus</taxon>
    </lineage>
</organism>
<gene>
    <name evidence="1" type="ORF">EBB45_02455</name>
</gene>
<proteinExistence type="predicted"/>
<dbReference type="Proteomes" id="UP000274033">
    <property type="component" value="Unassembled WGS sequence"/>
</dbReference>
<evidence type="ECO:0000313" key="2">
    <source>
        <dbReference type="Proteomes" id="UP000274033"/>
    </source>
</evidence>
<comment type="caution">
    <text evidence="1">The sequence shown here is derived from an EMBL/GenBank/DDBJ whole genome shotgun (WGS) entry which is preliminary data.</text>
</comment>
<keyword evidence="2" id="KW-1185">Reference proteome</keyword>
<evidence type="ECO:0008006" key="3">
    <source>
        <dbReference type="Google" id="ProtNLM"/>
    </source>
</evidence>